<protein>
    <recommendedName>
        <fullName evidence="6">RING-type domain-containing protein</fullName>
    </recommendedName>
</protein>
<feature type="compositionally biased region" description="Acidic residues" evidence="5">
    <location>
        <begin position="170"/>
        <end position="180"/>
    </location>
</feature>
<dbReference type="OrthoDB" id="1923159at2759"/>
<feature type="region of interest" description="Disordered" evidence="5">
    <location>
        <begin position="111"/>
        <end position="131"/>
    </location>
</feature>
<organism evidence="7 8">
    <name type="scientific">Piloderma croceum (strain F 1598)</name>
    <dbReference type="NCBI Taxonomy" id="765440"/>
    <lineage>
        <taxon>Eukaryota</taxon>
        <taxon>Fungi</taxon>
        <taxon>Dikarya</taxon>
        <taxon>Basidiomycota</taxon>
        <taxon>Agaricomycotina</taxon>
        <taxon>Agaricomycetes</taxon>
        <taxon>Agaricomycetidae</taxon>
        <taxon>Atheliales</taxon>
        <taxon>Atheliaceae</taxon>
        <taxon>Piloderma</taxon>
    </lineage>
</organism>
<feature type="region of interest" description="Disordered" evidence="5">
    <location>
        <begin position="165"/>
        <end position="263"/>
    </location>
</feature>
<keyword evidence="3" id="KW-0862">Zinc</keyword>
<dbReference type="AlphaFoldDB" id="A0A0C3BWN5"/>
<dbReference type="Gene3D" id="3.30.40.10">
    <property type="entry name" value="Zinc/RING finger domain, C3HC4 (zinc finger)"/>
    <property type="match status" value="1"/>
</dbReference>
<dbReference type="InterPro" id="IPR001841">
    <property type="entry name" value="Znf_RING"/>
</dbReference>
<dbReference type="SMART" id="SM00184">
    <property type="entry name" value="RING"/>
    <property type="match status" value="1"/>
</dbReference>
<dbReference type="SUPFAM" id="SSF57850">
    <property type="entry name" value="RING/U-box"/>
    <property type="match status" value="1"/>
</dbReference>
<sequence length="263" mass="29875">MLTSDKRKLQRARQKDKEKIQKYKANELKQEADDLADPADHDVGETTHGMRKLLRRFQDLMSMNVLDKDEDCVVCMETMTLKNCSSLPCQHLICNGCLPQICKVDWRIRSDDSEGEGEQGQEVTKCPQCREESPRKDVQLVHYTATEQWDHLLEVVKDWAKIDHRRADETSEEEDEEDFIKDESTNASSSASSEAADASRESTPESDLAVDRAVTPQSANGARSYLTSPSATKRKRMEELAKQRKKKKRQGTVSDARVLSGQI</sequence>
<feature type="compositionally biased region" description="Polar residues" evidence="5">
    <location>
        <begin position="215"/>
        <end position="231"/>
    </location>
</feature>
<feature type="compositionally biased region" description="Low complexity" evidence="5">
    <location>
        <begin position="185"/>
        <end position="196"/>
    </location>
</feature>
<keyword evidence="2 4" id="KW-0863">Zinc-finger</keyword>
<evidence type="ECO:0000259" key="6">
    <source>
        <dbReference type="PROSITE" id="PS50089"/>
    </source>
</evidence>
<dbReference type="Proteomes" id="UP000054166">
    <property type="component" value="Unassembled WGS sequence"/>
</dbReference>
<reference evidence="7 8" key="1">
    <citation type="submission" date="2014-04" db="EMBL/GenBank/DDBJ databases">
        <authorList>
            <consortium name="DOE Joint Genome Institute"/>
            <person name="Kuo A."/>
            <person name="Tarkka M."/>
            <person name="Buscot F."/>
            <person name="Kohler A."/>
            <person name="Nagy L.G."/>
            <person name="Floudas D."/>
            <person name="Copeland A."/>
            <person name="Barry K.W."/>
            <person name="Cichocki N."/>
            <person name="Veneault-Fourrey C."/>
            <person name="LaButti K."/>
            <person name="Lindquist E.A."/>
            <person name="Lipzen A."/>
            <person name="Lundell T."/>
            <person name="Morin E."/>
            <person name="Murat C."/>
            <person name="Sun H."/>
            <person name="Tunlid A."/>
            <person name="Henrissat B."/>
            <person name="Grigoriev I.V."/>
            <person name="Hibbett D.S."/>
            <person name="Martin F."/>
            <person name="Nordberg H.P."/>
            <person name="Cantor M.N."/>
            <person name="Hua S.X."/>
        </authorList>
    </citation>
    <scope>NUCLEOTIDE SEQUENCE [LARGE SCALE GENOMIC DNA]</scope>
    <source>
        <strain evidence="7 8">F 1598</strain>
    </source>
</reference>
<proteinExistence type="predicted"/>
<keyword evidence="1" id="KW-0479">Metal-binding</keyword>
<evidence type="ECO:0000313" key="7">
    <source>
        <dbReference type="EMBL" id="KIM90953.1"/>
    </source>
</evidence>
<evidence type="ECO:0000256" key="2">
    <source>
        <dbReference type="ARBA" id="ARBA00022771"/>
    </source>
</evidence>
<name>A0A0C3BWN5_PILCF</name>
<dbReference type="STRING" id="765440.A0A0C3BWN5"/>
<dbReference type="PROSITE" id="PS00518">
    <property type="entry name" value="ZF_RING_1"/>
    <property type="match status" value="1"/>
</dbReference>
<accession>A0A0C3BWN5</accession>
<dbReference type="InterPro" id="IPR013083">
    <property type="entry name" value="Znf_RING/FYVE/PHD"/>
</dbReference>
<dbReference type="GO" id="GO:0008270">
    <property type="term" value="F:zinc ion binding"/>
    <property type="evidence" value="ECO:0007669"/>
    <property type="project" value="UniProtKB-KW"/>
</dbReference>
<feature type="domain" description="RING-type" evidence="6">
    <location>
        <begin position="72"/>
        <end position="130"/>
    </location>
</feature>
<dbReference type="InParanoid" id="A0A0C3BWN5"/>
<dbReference type="HOGENOM" id="CLU_056202_0_0_1"/>
<dbReference type="InterPro" id="IPR017907">
    <property type="entry name" value="Znf_RING_CS"/>
</dbReference>
<keyword evidence="8" id="KW-1185">Reference proteome</keyword>
<dbReference type="EMBL" id="KN832972">
    <property type="protein sequence ID" value="KIM90953.1"/>
    <property type="molecule type" value="Genomic_DNA"/>
</dbReference>
<dbReference type="PROSITE" id="PS50089">
    <property type="entry name" value="ZF_RING_2"/>
    <property type="match status" value="1"/>
</dbReference>
<evidence type="ECO:0000313" key="8">
    <source>
        <dbReference type="Proteomes" id="UP000054166"/>
    </source>
</evidence>
<evidence type="ECO:0000256" key="4">
    <source>
        <dbReference type="PROSITE-ProRule" id="PRU00175"/>
    </source>
</evidence>
<evidence type="ECO:0000256" key="1">
    <source>
        <dbReference type="ARBA" id="ARBA00022723"/>
    </source>
</evidence>
<gene>
    <name evidence="7" type="ORF">PILCRDRAFT_811453</name>
</gene>
<evidence type="ECO:0000256" key="5">
    <source>
        <dbReference type="SAM" id="MobiDB-lite"/>
    </source>
</evidence>
<feature type="region of interest" description="Disordered" evidence="5">
    <location>
        <begin position="24"/>
        <end position="44"/>
    </location>
</feature>
<evidence type="ECO:0000256" key="3">
    <source>
        <dbReference type="ARBA" id="ARBA00022833"/>
    </source>
</evidence>
<reference evidence="8" key="2">
    <citation type="submission" date="2015-01" db="EMBL/GenBank/DDBJ databases">
        <title>Evolutionary Origins and Diversification of the Mycorrhizal Mutualists.</title>
        <authorList>
            <consortium name="DOE Joint Genome Institute"/>
            <consortium name="Mycorrhizal Genomics Consortium"/>
            <person name="Kohler A."/>
            <person name="Kuo A."/>
            <person name="Nagy L.G."/>
            <person name="Floudas D."/>
            <person name="Copeland A."/>
            <person name="Barry K.W."/>
            <person name="Cichocki N."/>
            <person name="Veneault-Fourrey C."/>
            <person name="LaButti K."/>
            <person name="Lindquist E.A."/>
            <person name="Lipzen A."/>
            <person name="Lundell T."/>
            <person name="Morin E."/>
            <person name="Murat C."/>
            <person name="Riley R."/>
            <person name="Ohm R."/>
            <person name="Sun H."/>
            <person name="Tunlid A."/>
            <person name="Henrissat B."/>
            <person name="Grigoriev I.V."/>
            <person name="Hibbett D.S."/>
            <person name="Martin F."/>
        </authorList>
    </citation>
    <scope>NUCLEOTIDE SEQUENCE [LARGE SCALE GENOMIC DNA]</scope>
    <source>
        <strain evidence="8">F 1598</strain>
    </source>
</reference>